<comment type="caution">
    <text evidence="2">The sequence shown here is derived from an EMBL/GenBank/DDBJ whole genome shotgun (WGS) entry which is preliminary data.</text>
</comment>
<dbReference type="InterPro" id="IPR003615">
    <property type="entry name" value="HNH_nuc"/>
</dbReference>
<organism evidence="2 3">
    <name type="scientific">Vagococcus allomyrinae</name>
    <dbReference type="NCBI Taxonomy" id="2794353"/>
    <lineage>
        <taxon>Bacteria</taxon>
        <taxon>Bacillati</taxon>
        <taxon>Bacillota</taxon>
        <taxon>Bacilli</taxon>
        <taxon>Lactobacillales</taxon>
        <taxon>Enterococcaceae</taxon>
        <taxon>Vagococcus</taxon>
    </lineage>
</organism>
<keyword evidence="2" id="KW-0540">Nuclease</keyword>
<sequence>MVKQPMKPCAFPLCGKLTNKLYCDVHENHRPEKKASLYGWKWRKRREAFLIRHPLCECKDCQRTGEKLIATVVDHKTPHKGNMELFWDESNWQAMTAEHHNKKTAKEDMGNWGI</sequence>
<keyword evidence="3" id="KW-1185">Reference proteome</keyword>
<keyword evidence="2" id="KW-0255">Endonuclease</keyword>
<evidence type="ECO:0000313" key="2">
    <source>
        <dbReference type="EMBL" id="MBP1040379.1"/>
    </source>
</evidence>
<name>A0A940SU51_9ENTE</name>
<dbReference type="EMBL" id="JAEEGA010000002">
    <property type="protein sequence ID" value="MBP1040379.1"/>
    <property type="molecule type" value="Genomic_DNA"/>
</dbReference>
<dbReference type="GO" id="GO:0004519">
    <property type="term" value="F:endonuclease activity"/>
    <property type="evidence" value="ECO:0007669"/>
    <property type="project" value="UniProtKB-KW"/>
</dbReference>
<gene>
    <name evidence="2" type="ORF">I6N95_05060</name>
</gene>
<protein>
    <submittedName>
        <fullName evidence="2">HNH endonuclease</fullName>
    </submittedName>
</protein>
<dbReference type="AlphaFoldDB" id="A0A940SU51"/>
<proteinExistence type="predicted"/>
<dbReference type="CDD" id="cd00085">
    <property type="entry name" value="HNHc"/>
    <property type="match status" value="1"/>
</dbReference>
<dbReference type="SMART" id="SM00507">
    <property type="entry name" value="HNHc"/>
    <property type="match status" value="1"/>
</dbReference>
<evidence type="ECO:0000313" key="3">
    <source>
        <dbReference type="Proteomes" id="UP000674938"/>
    </source>
</evidence>
<dbReference type="Proteomes" id="UP000674938">
    <property type="component" value="Unassembled WGS sequence"/>
</dbReference>
<dbReference type="RefSeq" id="WP_209525269.1">
    <property type="nucleotide sequence ID" value="NZ_JAEEGA010000002.1"/>
</dbReference>
<feature type="domain" description="HNH nuclease" evidence="1">
    <location>
        <begin position="44"/>
        <end position="101"/>
    </location>
</feature>
<evidence type="ECO:0000259" key="1">
    <source>
        <dbReference type="SMART" id="SM00507"/>
    </source>
</evidence>
<reference evidence="2" key="1">
    <citation type="submission" date="2020-12" db="EMBL/GenBank/DDBJ databases">
        <title>Vagococcus allomyrinae sp. nov. and Enterococcus lavae sp. nov., isolated from the larvae of Allomyrina dichotoma.</title>
        <authorList>
            <person name="Lee S.D."/>
        </authorList>
    </citation>
    <scope>NUCLEOTIDE SEQUENCE</scope>
    <source>
        <strain evidence="2">BWB3-3</strain>
    </source>
</reference>
<accession>A0A940SU51</accession>
<keyword evidence="2" id="KW-0378">Hydrolase</keyword>